<gene>
    <name evidence="2" type="ORF">FLL45_12960</name>
</gene>
<keyword evidence="1" id="KW-1133">Transmembrane helix</keyword>
<dbReference type="Proteomes" id="UP000317839">
    <property type="component" value="Unassembled WGS sequence"/>
</dbReference>
<dbReference type="AlphaFoldDB" id="A0A545T979"/>
<dbReference type="EMBL" id="VIKR01000003">
    <property type="protein sequence ID" value="TQV73773.1"/>
    <property type="molecule type" value="Genomic_DNA"/>
</dbReference>
<comment type="caution">
    <text evidence="2">The sequence shown here is derived from an EMBL/GenBank/DDBJ whole genome shotgun (WGS) entry which is preliminary data.</text>
</comment>
<keyword evidence="1" id="KW-0472">Membrane</keyword>
<feature type="transmembrane region" description="Helical" evidence="1">
    <location>
        <begin position="84"/>
        <end position="103"/>
    </location>
</feature>
<evidence type="ECO:0000313" key="3">
    <source>
        <dbReference type="Proteomes" id="UP000317839"/>
    </source>
</evidence>
<dbReference type="RefSeq" id="WP_142942481.1">
    <property type="nucleotide sequence ID" value="NZ_VIKR01000003.1"/>
</dbReference>
<organism evidence="2 3">
    <name type="scientific">Aliikangiella marina</name>
    <dbReference type="NCBI Taxonomy" id="1712262"/>
    <lineage>
        <taxon>Bacteria</taxon>
        <taxon>Pseudomonadati</taxon>
        <taxon>Pseudomonadota</taxon>
        <taxon>Gammaproteobacteria</taxon>
        <taxon>Oceanospirillales</taxon>
        <taxon>Pleioneaceae</taxon>
        <taxon>Aliikangiella</taxon>
    </lineage>
</organism>
<evidence type="ECO:0000313" key="2">
    <source>
        <dbReference type="EMBL" id="TQV73773.1"/>
    </source>
</evidence>
<feature type="transmembrane region" description="Helical" evidence="1">
    <location>
        <begin position="27"/>
        <end position="50"/>
    </location>
</feature>
<keyword evidence="3" id="KW-1185">Reference proteome</keyword>
<sequence length="155" mass="18087">MKKQHNPYQSPDAEIYLKLPPKKGKNLWKAFFVISFLLYLIALFFILDFIRNDPLITTFDLIIDTLLLTGLYGFAFDRKLLFKGFWIVLLISAMGIDAYDYFANGFVSSDAGELFVFYLAISLFLLTVSFIQYLALFMYSFSSDDIWRQEKNMSE</sequence>
<name>A0A545T979_9GAMM</name>
<evidence type="ECO:0000256" key="1">
    <source>
        <dbReference type="SAM" id="Phobius"/>
    </source>
</evidence>
<feature type="transmembrane region" description="Helical" evidence="1">
    <location>
        <begin position="56"/>
        <end position="75"/>
    </location>
</feature>
<accession>A0A545T979</accession>
<proteinExistence type="predicted"/>
<protein>
    <submittedName>
        <fullName evidence="2">Uncharacterized protein</fullName>
    </submittedName>
</protein>
<feature type="transmembrane region" description="Helical" evidence="1">
    <location>
        <begin position="115"/>
        <end position="141"/>
    </location>
</feature>
<reference evidence="2 3" key="1">
    <citation type="submission" date="2019-06" db="EMBL/GenBank/DDBJ databases">
        <title>Draft genome of Aliikangiella marina GYP-15.</title>
        <authorList>
            <person name="Wang G."/>
        </authorList>
    </citation>
    <scope>NUCLEOTIDE SEQUENCE [LARGE SCALE GENOMIC DNA]</scope>
    <source>
        <strain evidence="2 3">GYP-15</strain>
    </source>
</reference>
<keyword evidence="1" id="KW-0812">Transmembrane</keyword>